<feature type="compositionally biased region" description="Polar residues" evidence="1">
    <location>
        <begin position="122"/>
        <end position="133"/>
    </location>
</feature>
<gene>
    <name evidence="2" type="ORF">GcM1_056003</name>
</gene>
<organism evidence="2 3">
    <name type="scientific">Golovinomyces cichoracearum</name>
    <dbReference type="NCBI Taxonomy" id="62708"/>
    <lineage>
        <taxon>Eukaryota</taxon>
        <taxon>Fungi</taxon>
        <taxon>Dikarya</taxon>
        <taxon>Ascomycota</taxon>
        <taxon>Pezizomycotina</taxon>
        <taxon>Leotiomycetes</taxon>
        <taxon>Erysiphales</taxon>
        <taxon>Erysiphaceae</taxon>
        <taxon>Golovinomyces</taxon>
    </lineage>
</organism>
<name>A0A420JCD5_9PEZI</name>
<proteinExistence type="predicted"/>
<evidence type="ECO:0000256" key="1">
    <source>
        <dbReference type="SAM" id="MobiDB-lite"/>
    </source>
</evidence>
<comment type="caution">
    <text evidence="2">The sequence shown here is derived from an EMBL/GenBank/DDBJ whole genome shotgun (WGS) entry which is preliminary data.</text>
</comment>
<feature type="non-terminal residue" evidence="2">
    <location>
        <position position="1"/>
    </location>
</feature>
<feature type="region of interest" description="Disordered" evidence="1">
    <location>
        <begin position="99"/>
        <end position="133"/>
    </location>
</feature>
<evidence type="ECO:0000313" key="3">
    <source>
        <dbReference type="Proteomes" id="UP000285326"/>
    </source>
</evidence>
<protein>
    <submittedName>
        <fullName evidence="2">Uncharacterized protein</fullName>
    </submittedName>
</protein>
<dbReference type="EMBL" id="MCBS01005659">
    <property type="protein sequence ID" value="RKF95981.1"/>
    <property type="molecule type" value="Genomic_DNA"/>
</dbReference>
<accession>A0A420JCD5</accession>
<reference evidence="2 3" key="1">
    <citation type="journal article" date="2018" name="BMC Genomics">
        <title>Comparative genome analyses reveal sequence features reflecting distinct modes of host-adaptation between dicot and monocot powdery mildew.</title>
        <authorList>
            <person name="Wu Y."/>
            <person name="Ma X."/>
            <person name="Pan Z."/>
            <person name="Kale S.D."/>
            <person name="Song Y."/>
            <person name="King H."/>
            <person name="Zhang Q."/>
            <person name="Presley C."/>
            <person name="Deng X."/>
            <person name="Wei C.I."/>
            <person name="Xiao S."/>
        </authorList>
    </citation>
    <scope>NUCLEOTIDE SEQUENCE [LARGE SCALE GENOMIC DNA]</scope>
    <source>
        <strain evidence="2">UMSG1</strain>
    </source>
</reference>
<sequence>GIDQSNILPTRGRSPTKEPKDSNAIHTTFQSNRGTHFRSQSQKNLHTTTKSLKDNMNLFSLSRPAFQNPSPLLEDTTQPKFNDDIKNFISNAITEAIKNLTQTPPSQPTTQSTTQDNERLRSQTPIHQTSPTT</sequence>
<feature type="compositionally biased region" description="Polar residues" evidence="1">
    <location>
        <begin position="24"/>
        <end position="43"/>
    </location>
</feature>
<dbReference type="AlphaFoldDB" id="A0A420JCD5"/>
<dbReference type="Proteomes" id="UP000285326">
    <property type="component" value="Unassembled WGS sequence"/>
</dbReference>
<feature type="compositionally biased region" description="Low complexity" evidence="1">
    <location>
        <begin position="101"/>
        <end position="115"/>
    </location>
</feature>
<evidence type="ECO:0000313" key="2">
    <source>
        <dbReference type="EMBL" id="RKF95981.1"/>
    </source>
</evidence>
<feature type="region of interest" description="Disordered" evidence="1">
    <location>
        <begin position="1"/>
        <end position="43"/>
    </location>
</feature>